<gene>
    <name evidence="2" type="ORF">GCM10009733_007150</name>
</gene>
<dbReference type="EMBL" id="BAAAMU010000003">
    <property type="protein sequence ID" value="GAA1613606.1"/>
    <property type="molecule type" value="Genomic_DNA"/>
</dbReference>
<proteinExistence type="predicted"/>
<evidence type="ECO:0000313" key="3">
    <source>
        <dbReference type="Proteomes" id="UP001500064"/>
    </source>
</evidence>
<name>A0ABN2EPF0_9ACTN</name>
<keyword evidence="3" id="KW-1185">Reference proteome</keyword>
<evidence type="ECO:0000256" key="1">
    <source>
        <dbReference type="SAM" id="MobiDB-lite"/>
    </source>
</evidence>
<comment type="caution">
    <text evidence="2">The sequence shown here is derived from an EMBL/GenBank/DDBJ whole genome shotgun (WGS) entry which is preliminary data.</text>
</comment>
<evidence type="ECO:0000313" key="2">
    <source>
        <dbReference type="EMBL" id="GAA1613606.1"/>
    </source>
</evidence>
<organism evidence="2 3">
    <name type="scientific">Nonomuraea maheshkhaliensis</name>
    <dbReference type="NCBI Taxonomy" id="419590"/>
    <lineage>
        <taxon>Bacteria</taxon>
        <taxon>Bacillati</taxon>
        <taxon>Actinomycetota</taxon>
        <taxon>Actinomycetes</taxon>
        <taxon>Streptosporangiales</taxon>
        <taxon>Streptosporangiaceae</taxon>
        <taxon>Nonomuraea</taxon>
    </lineage>
</organism>
<sequence length="221" mass="23738">MGRRVAERPRQRQALQELHATARSSPAKAYASNRATSRIDMSDLERNLLQASSGVRILDWDQWPTGAPYLLLTSSGACGDHPNRPTACRLYGAVATANMRCPHGCTASTTLSAEQLVDVILRSFTIGGHRDYAAHADTTRTLVADPRLGPPYCGCGAVTPRPATRSSALSAITSPPMTTSPATDEGQRTNLIPEMITNTAPPSNRTPPGEPRADVRVTRNH</sequence>
<dbReference type="Proteomes" id="UP001500064">
    <property type="component" value="Unassembled WGS sequence"/>
</dbReference>
<accession>A0ABN2EPF0</accession>
<reference evidence="2 3" key="1">
    <citation type="journal article" date="2019" name="Int. J. Syst. Evol. Microbiol.">
        <title>The Global Catalogue of Microorganisms (GCM) 10K type strain sequencing project: providing services to taxonomists for standard genome sequencing and annotation.</title>
        <authorList>
            <consortium name="The Broad Institute Genomics Platform"/>
            <consortium name="The Broad Institute Genome Sequencing Center for Infectious Disease"/>
            <person name="Wu L."/>
            <person name="Ma J."/>
        </authorList>
    </citation>
    <scope>NUCLEOTIDE SEQUENCE [LARGE SCALE GENOMIC DNA]</scope>
    <source>
        <strain evidence="2 3">JCM 13929</strain>
    </source>
</reference>
<feature type="region of interest" description="Disordered" evidence="1">
    <location>
        <begin position="194"/>
        <end position="221"/>
    </location>
</feature>
<feature type="compositionally biased region" description="Basic and acidic residues" evidence="1">
    <location>
        <begin position="211"/>
        <end position="221"/>
    </location>
</feature>
<protein>
    <submittedName>
        <fullName evidence="2">Uncharacterized protein</fullName>
    </submittedName>
</protein>